<comment type="caution">
    <text evidence="8">The sequence shown here is derived from an EMBL/GenBank/DDBJ whole genome shotgun (WGS) entry which is preliminary data.</text>
</comment>
<dbReference type="Pfam" id="PF00632">
    <property type="entry name" value="HECT"/>
    <property type="match status" value="1"/>
</dbReference>
<dbReference type="RefSeq" id="XP_024329309.1">
    <property type="nucleotide sequence ID" value="XM_024475692.1"/>
</dbReference>
<dbReference type="Gene3D" id="3.90.1750.10">
    <property type="entry name" value="Hect, E3 ligase catalytic domains"/>
    <property type="match status" value="1"/>
</dbReference>
<dbReference type="GO" id="GO:0006511">
    <property type="term" value="P:ubiquitin-dependent protein catabolic process"/>
    <property type="evidence" value="ECO:0007669"/>
    <property type="project" value="TreeGrafter"/>
</dbReference>
<feature type="non-terminal residue" evidence="8">
    <location>
        <position position="331"/>
    </location>
</feature>
<evidence type="ECO:0000259" key="7">
    <source>
        <dbReference type="PROSITE" id="PS50237"/>
    </source>
</evidence>
<dbReference type="PANTHER" id="PTHR11254:SF440">
    <property type="entry name" value="E3 UBIQUITIN-PROTEIN LIGASE NEDD-4"/>
    <property type="match status" value="1"/>
</dbReference>
<dbReference type="EMBL" id="JPQZ01000457">
    <property type="protein sequence ID" value="KKO73567.1"/>
    <property type="molecule type" value="Genomic_DNA"/>
</dbReference>
<protein>
    <recommendedName>
        <fullName evidence="3">HECT-type E3 ubiquitin transferase</fullName>
        <ecNumber evidence="3">2.3.2.26</ecNumber>
    </recommendedName>
</protein>
<evidence type="ECO:0000313" key="9">
    <source>
        <dbReference type="Proteomes" id="UP000034350"/>
    </source>
</evidence>
<sequence length="331" mass="38135">KFYSKKEVLYIDLNCEYRHLSANHNFVTVDRKNILKSSFNSLKNVDLNCLRANNVYISFKDEIGQDVGGLSRDWLNSVLKSLLDNGAGLFVQASSYPGNIIPKCLAQDNYSNLIYYKFLGRLLGLLIVKKHNYNIQFEKLIYKKILNIPCTISDYCAADSEFFNNLVKLKSCEEALFEFTASSGKELLKGGQNIKVVKDNVNLYIVLTLLDKYEASINTAVEYIKEGFYDIIPQKFLSNWNADELELLLCGKELIDISYWKRHTQYEGYLPNDKVIVWFWEYVETLSDEGRSRLLNFVTACTRISADRSNSDSGRQVNEDRIMTISRVNNE</sequence>
<dbReference type="GeneID" id="36320639"/>
<dbReference type="SUPFAM" id="SSF56204">
    <property type="entry name" value="Hect, E3 ligase catalytic domain"/>
    <property type="match status" value="1"/>
</dbReference>
<evidence type="ECO:0000256" key="5">
    <source>
        <dbReference type="ARBA" id="ARBA00022786"/>
    </source>
</evidence>
<feature type="non-terminal residue" evidence="8">
    <location>
        <position position="1"/>
    </location>
</feature>
<evidence type="ECO:0000256" key="6">
    <source>
        <dbReference type="PROSITE-ProRule" id="PRU00104"/>
    </source>
</evidence>
<dbReference type="EC" id="2.3.2.26" evidence="3"/>
<dbReference type="GO" id="GO:0016567">
    <property type="term" value="P:protein ubiquitination"/>
    <property type="evidence" value="ECO:0007669"/>
    <property type="project" value="TreeGrafter"/>
</dbReference>
<dbReference type="VEuPathDB" id="MicrosporidiaDB:AAJ76_4580002"/>
<dbReference type="OrthoDB" id="8068875at2759"/>
<comment type="caution">
    <text evidence="6">Lacks conserved residue(s) required for the propagation of feature annotation.</text>
</comment>
<comment type="pathway">
    <text evidence="2">Protein modification; protein ubiquitination.</text>
</comment>
<accession>A0A0F9YL43</accession>
<dbReference type="SMART" id="SM00119">
    <property type="entry name" value="HECTc"/>
    <property type="match status" value="1"/>
</dbReference>
<keyword evidence="4" id="KW-0808">Transferase</keyword>
<dbReference type="GO" id="GO:0005737">
    <property type="term" value="C:cytoplasm"/>
    <property type="evidence" value="ECO:0007669"/>
    <property type="project" value="TreeGrafter"/>
</dbReference>
<evidence type="ECO:0000256" key="3">
    <source>
        <dbReference type="ARBA" id="ARBA00012485"/>
    </source>
</evidence>
<dbReference type="VEuPathDB" id="MicrosporidiaDB:G9O61_00g012270"/>
<dbReference type="Proteomes" id="UP000034350">
    <property type="component" value="Unassembled WGS sequence"/>
</dbReference>
<evidence type="ECO:0000256" key="1">
    <source>
        <dbReference type="ARBA" id="ARBA00000885"/>
    </source>
</evidence>
<evidence type="ECO:0000256" key="4">
    <source>
        <dbReference type="ARBA" id="ARBA00022679"/>
    </source>
</evidence>
<dbReference type="InterPro" id="IPR000569">
    <property type="entry name" value="HECT_dom"/>
</dbReference>
<dbReference type="InterPro" id="IPR035983">
    <property type="entry name" value="Hect_E3_ubiquitin_ligase"/>
</dbReference>
<proteinExistence type="predicted"/>
<dbReference type="PROSITE" id="PS50237">
    <property type="entry name" value="HECT"/>
    <property type="match status" value="1"/>
</dbReference>
<dbReference type="GO" id="GO:0061630">
    <property type="term" value="F:ubiquitin protein ligase activity"/>
    <property type="evidence" value="ECO:0007669"/>
    <property type="project" value="UniProtKB-EC"/>
</dbReference>
<dbReference type="Gene3D" id="3.30.2160.10">
    <property type="entry name" value="Hect, E3 ligase catalytic domain"/>
    <property type="match status" value="1"/>
</dbReference>
<feature type="domain" description="HECT" evidence="7">
    <location>
        <begin position="46"/>
        <end position="331"/>
    </location>
</feature>
<dbReference type="Gene3D" id="3.30.2410.10">
    <property type="entry name" value="Hect, E3 ligase catalytic domain"/>
    <property type="match status" value="1"/>
</dbReference>
<keyword evidence="9" id="KW-1185">Reference proteome</keyword>
<gene>
    <name evidence="8" type="ORF">AAJ76_4580002</name>
</gene>
<name>A0A0F9YL43_9MICR</name>
<comment type="catalytic activity">
    <reaction evidence="1">
        <text>S-ubiquitinyl-[E2 ubiquitin-conjugating enzyme]-L-cysteine + [acceptor protein]-L-lysine = [E2 ubiquitin-conjugating enzyme]-L-cysteine + N(6)-ubiquitinyl-[acceptor protein]-L-lysine.</text>
        <dbReference type="EC" id="2.3.2.26"/>
    </reaction>
</comment>
<dbReference type="AlphaFoldDB" id="A0A0F9YL43"/>
<dbReference type="InterPro" id="IPR050409">
    <property type="entry name" value="E3_ubiq-protein_ligase"/>
</dbReference>
<reference evidence="8 9" key="1">
    <citation type="journal article" date="2015" name="Environ. Microbiol.">
        <title>Genome analyses suggest the presence of polyploidy and recent human-driven expansions in eight global populations of the honeybee pathogen Nosema ceranae.</title>
        <authorList>
            <person name="Pelin A."/>
            <person name="Selman M."/>
            <person name="Aris-Brosou S."/>
            <person name="Farinelli L."/>
            <person name="Corradi N."/>
        </authorList>
    </citation>
    <scope>NUCLEOTIDE SEQUENCE [LARGE SCALE GENOMIC DNA]</scope>
    <source>
        <strain evidence="8 9">PA08 1199</strain>
    </source>
</reference>
<evidence type="ECO:0000256" key="2">
    <source>
        <dbReference type="ARBA" id="ARBA00004906"/>
    </source>
</evidence>
<keyword evidence="5 6" id="KW-0833">Ubl conjugation pathway</keyword>
<organism evidence="8 9">
    <name type="scientific">Vairimorpha ceranae</name>
    <dbReference type="NCBI Taxonomy" id="40302"/>
    <lineage>
        <taxon>Eukaryota</taxon>
        <taxon>Fungi</taxon>
        <taxon>Fungi incertae sedis</taxon>
        <taxon>Microsporidia</taxon>
        <taxon>Nosematidae</taxon>
        <taxon>Vairimorpha</taxon>
    </lineage>
</organism>
<dbReference type="PANTHER" id="PTHR11254">
    <property type="entry name" value="HECT DOMAIN UBIQUITIN-PROTEIN LIGASE"/>
    <property type="match status" value="1"/>
</dbReference>
<evidence type="ECO:0000313" key="8">
    <source>
        <dbReference type="EMBL" id="KKO73567.1"/>
    </source>
</evidence>